<dbReference type="Pfam" id="PF13520">
    <property type="entry name" value="AA_permease_2"/>
    <property type="match status" value="1"/>
</dbReference>
<dbReference type="KEGG" id="sacd:HS1genome_2088"/>
<evidence type="ECO:0000256" key="5">
    <source>
        <dbReference type="ARBA" id="ARBA00023136"/>
    </source>
</evidence>
<feature type="transmembrane region" description="Helical" evidence="6">
    <location>
        <begin position="80"/>
        <end position="102"/>
    </location>
</feature>
<feature type="transmembrane region" description="Helical" evidence="6">
    <location>
        <begin position="35"/>
        <end position="60"/>
    </location>
</feature>
<evidence type="ECO:0000313" key="8">
    <source>
        <dbReference type="EMBL" id="GGT97730.1"/>
    </source>
</evidence>
<sequence length="522" mass="55969">MSESKQVPRLRKGAVGVLEGLAQEIAAMAPACDTVAFMTAAATAAFVLTPAAFLIAMLTMYLEVNTLYHLSRRHASAGGYYGYIATAFGPLPAIVSGLVYVLYQVASTAAIPVYVGGVVIPGVLQYFFKLSLPGWTWVPLVVAFVVAPIALSAFGIRPQMKYVKYAALTEVAFLAVTSAVIIIKAPDNTLAVFNPLAWSSVYGKRFSLEGGPFAALGLGMIFGITSFIGYGGSAPLGEESKSSRSITRALTMGVLLVGAVLTEVAYALTVGWGVDSMVSFANSNIPGIIVYTEYMGVAGGLLLALFALNSAFSDSVAMQSNAGRVYFAMARDGVLPRSFSKIHPKWLTPSTSLWFIGATSSVLAVLSGFIIAYFTGVSPVTMLTSPATSTAVFNALTDGFEFLTTVALVGMIVAHFLLNTSVMTLFYRLKERHSGLKKLLHPIQHYVLPGVATVVFAFVLYESVVPPIFPYTQAVFVSALFLLFSLGYGLWIKRKKPEVYVKAGRRVNIVEEEMRETAKERT</sequence>
<dbReference type="PANTHER" id="PTHR42770">
    <property type="entry name" value="AMINO ACID TRANSPORTER-RELATED"/>
    <property type="match status" value="1"/>
</dbReference>
<reference evidence="7" key="3">
    <citation type="journal article" date="2019" name="BMC Res. Notes">
        <title>Complete genome sequence of the Sulfodiicoccus acidiphilus strain HS-1T, the first crenarchaeon that lacks polB3, isolated from an acidic hot spring in Ohwaku-dani, Hakone, Japan.</title>
        <authorList>
            <person name="Sakai H.D."/>
            <person name="Kurosawa N."/>
        </authorList>
    </citation>
    <scope>NUCLEOTIDE SEQUENCE</scope>
    <source>
        <strain evidence="7">HS-1</strain>
    </source>
</reference>
<feature type="transmembrane region" description="Helical" evidence="6">
    <location>
        <begin position="473"/>
        <end position="492"/>
    </location>
</feature>
<protein>
    <submittedName>
        <fullName evidence="7">Amino acid transporter</fullName>
    </submittedName>
</protein>
<gene>
    <name evidence="8" type="ORF">GCM10007116_14060</name>
    <name evidence="7" type="ORF">HS1genome_2088</name>
</gene>
<dbReference type="PANTHER" id="PTHR42770:SF7">
    <property type="entry name" value="MEMBRANE PROTEIN"/>
    <property type="match status" value="1"/>
</dbReference>
<keyword evidence="4 6" id="KW-1133">Transmembrane helix</keyword>
<dbReference type="EMBL" id="BMQS01000012">
    <property type="protein sequence ID" value="GGT97730.1"/>
    <property type="molecule type" value="Genomic_DNA"/>
</dbReference>
<evidence type="ECO:0000313" key="7">
    <source>
        <dbReference type="EMBL" id="BBD73699.1"/>
    </source>
</evidence>
<dbReference type="Proteomes" id="UP000616143">
    <property type="component" value="Unassembled WGS sequence"/>
</dbReference>
<organism evidence="7 9">
    <name type="scientific">Sulfodiicoccus acidiphilus</name>
    <dbReference type="NCBI Taxonomy" id="1670455"/>
    <lineage>
        <taxon>Archaea</taxon>
        <taxon>Thermoproteota</taxon>
        <taxon>Thermoprotei</taxon>
        <taxon>Sulfolobales</taxon>
        <taxon>Sulfolobaceae</taxon>
        <taxon>Sulfodiicoccus</taxon>
    </lineage>
</organism>
<dbReference type="PIRSF" id="PIRSF006060">
    <property type="entry name" value="AA_transporter"/>
    <property type="match status" value="1"/>
</dbReference>
<feature type="transmembrane region" description="Helical" evidence="6">
    <location>
        <begin position="402"/>
        <end position="427"/>
    </location>
</feature>
<comment type="subcellular location">
    <subcellularLocation>
        <location evidence="1">Cell membrane</location>
        <topology evidence="1">Multi-pass membrane protein</topology>
    </subcellularLocation>
</comment>
<dbReference type="AlphaFoldDB" id="A0A348B697"/>
<keyword evidence="9" id="KW-1185">Reference proteome</keyword>
<dbReference type="EMBL" id="AP018553">
    <property type="protein sequence ID" value="BBD73699.1"/>
    <property type="molecule type" value="Genomic_DNA"/>
</dbReference>
<feature type="transmembrane region" description="Helical" evidence="6">
    <location>
        <begin position="288"/>
        <end position="308"/>
    </location>
</feature>
<feature type="transmembrane region" description="Helical" evidence="6">
    <location>
        <begin position="249"/>
        <end position="268"/>
    </location>
</feature>
<evidence type="ECO:0000256" key="6">
    <source>
        <dbReference type="SAM" id="Phobius"/>
    </source>
</evidence>
<dbReference type="GeneID" id="38667547"/>
<accession>A0A348B697</accession>
<feature type="transmembrane region" description="Helical" evidence="6">
    <location>
        <begin position="213"/>
        <end position="237"/>
    </location>
</feature>
<dbReference type="Gene3D" id="1.20.1740.10">
    <property type="entry name" value="Amino acid/polyamine transporter I"/>
    <property type="match status" value="1"/>
</dbReference>
<feature type="transmembrane region" description="Helical" evidence="6">
    <location>
        <begin position="134"/>
        <end position="155"/>
    </location>
</feature>
<evidence type="ECO:0000256" key="1">
    <source>
        <dbReference type="ARBA" id="ARBA00004651"/>
    </source>
</evidence>
<evidence type="ECO:0000313" key="9">
    <source>
        <dbReference type="Proteomes" id="UP000276741"/>
    </source>
</evidence>
<dbReference type="InterPro" id="IPR002293">
    <property type="entry name" value="AA/rel_permease1"/>
</dbReference>
<dbReference type="RefSeq" id="WP_229768209.1">
    <property type="nucleotide sequence ID" value="NZ_AP018553.1"/>
</dbReference>
<reference evidence="9" key="2">
    <citation type="submission" date="2018-04" db="EMBL/GenBank/DDBJ databases">
        <title>Complete genome sequence of Sulfodiicoccus acidiphilus strain HS-1.</title>
        <authorList>
            <person name="Sakai H.D."/>
            <person name="Kurosawa N."/>
        </authorList>
    </citation>
    <scope>NUCLEOTIDE SEQUENCE [LARGE SCALE GENOMIC DNA]</scope>
    <source>
        <strain evidence="9">HS-1</strain>
    </source>
</reference>
<evidence type="ECO:0000256" key="2">
    <source>
        <dbReference type="ARBA" id="ARBA00022475"/>
    </source>
</evidence>
<dbReference type="GO" id="GO:0022857">
    <property type="term" value="F:transmembrane transporter activity"/>
    <property type="evidence" value="ECO:0007669"/>
    <property type="project" value="InterPro"/>
</dbReference>
<dbReference type="Proteomes" id="UP000276741">
    <property type="component" value="Chromosome"/>
</dbReference>
<reference evidence="8" key="1">
    <citation type="journal article" date="2014" name="Int. J. Syst. Evol. Microbiol.">
        <title>Complete genome sequence of Corynebacterium casei LMG S-19264T (=DSM 44701T), isolated from a smear-ripened cheese.</title>
        <authorList>
            <consortium name="US DOE Joint Genome Institute (JGI-PGF)"/>
            <person name="Walter F."/>
            <person name="Albersmeier A."/>
            <person name="Kalinowski J."/>
            <person name="Ruckert C."/>
        </authorList>
    </citation>
    <scope>NUCLEOTIDE SEQUENCE</scope>
    <source>
        <strain evidence="8">JCM 31740</strain>
    </source>
</reference>
<feature type="transmembrane region" description="Helical" evidence="6">
    <location>
        <begin position="162"/>
        <end position="183"/>
    </location>
</feature>
<keyword evidence="5 6" id="KW-0472">Membrane</keyword>
<feature type="transmembrane region" description="Helical" evidence="6">
    <location>
        <begin position="353"/>
        <end position="374"/>
    </location>
</feature>
<evidence type="ECO:0000256" key="3">
    <source>
        <dbReference type="ARBA" id="ARBA00022692"/>
    </source>
</evidence>
<feature type="transmembrane region" description="Helical" evidence="6">
    <location>
        <begin position="109"/>
        <end position="128"/>
    </location>
</feature>
<evidence type="ECO:0000256" key="4">
    <source>
        <dbReference type="ARBA" id="ARBA00022989"/>
    </source>
</evidence>
<dbReference type="GO" id="GO:0005886">
    <property type="term" value="C:plasma membrane"/>
    <property type="evidence" value="ECO:0007669"/>
    <property type="project" value="UniProtKB-SubCell"/>
</dbReference>
<feature type="transmembrane region" description="Helical" evidence="6">
    <location>
        <begin position="439"/>
        <end position="461"/>
    </location>
</feature>
<name>A0A348B697_9CREN</name>
<proteinExistence type="predicted"/>
<keyword evidence="2" id="KW-1003">Cell membrane</keyword>
<keyword evidence="3 6" id="KW-0812">Transmembrane</keyword>
<reference evidence="8" key="4">
    <citation type="submission" date="2020-09" db="EMBL/GenBank/DDBJ databases">
        <authorList>
            <person name="Sun Q."/>
            <person name="Ohkuma M."/>
        </authorList>
    </citation>
    <scope>NUCLEOTIDE SEQUENCE</scope>
    <source>
        <strain evidence="8">JCM 31740</strain>
    </source>
</reference>
<dbReference type="InterPro" id="IPR050367">
    <property type="entry name" value="APC_superfamily"/>
</dbReference>